<name>A0A2N9AXG9_METEX</name>
<protein>
    <submittedName>
        <fullName evidence="1">Uncharacterized protein</fullName>
    </submittedName>
</protein>
<evidence type="ECO:0000313" key="1">
    <source>
        <dbReference type="EMBL" id="SOR32015.1"/>
    </source>
</evidence>
<dbReference type="Proteomes" id="UP000233769">
    <property type="component" value="Chromosome tk0001"/>
</dbReference>
<dbReference type="EMBL" id="LT962688">
    <property type="protein sequence ID" value="SOR32015.1"/>
    <property type="molecule type" value="Genomic_DNA"/>
</dbReference>
<accession>A0A2N9AXG9</accession>
<gene>
    <name evidence="1" type="ORF">TK0001_5449</name>
</gene>
<sequence>MPSPGLSGLSGELGCCNDDATADAAFARMEQSPLHEVEIFGQQLVLIGAPVLQVFNGFRNCALLHLLAPRAAASIRFRTSAMRSS</sequence>
<proteinExistence type="predicted"/>
<organism evidence="1 2">
    <name type="scientific">Methylorubrum extorquens</name>
    <name type="common">Methylobacterium dichloromethanicum</name>
    <name type="synonym">Methylobacterium extorquens</name>
    <dbReference type="NCBI Taxonomy" id="408"/>
    <lineage>
        <taxon>Bacteria</taxon>
        <taxon>Pseudomonadati</taxon>
        <taxon>Pseudomonadota</taxon>
        <taxon>Alphaproteobacteria</taxon>
        <taxon>Hyphomicrobiales</taxon>
        <taxon>Methylobacteriaceae</taxon>
        <taxon>Methylorubrum</taxon>
    </lineage>
</organism>
<reference evidence="2" key="1">
    <citation type="submission" date="2017-10" db="EMBL/GenBank/DDBJ databases">
        <authorList>
            <person name="Regsiter A."/>
            <person name="William W."/>
        </authorList>
    </citation>
    <scope>NUCLEOTIDE SEQUENCE [LARGE SCALE GENOMIC DNA]</scope>
</reference>
<dbReference type="AlphaFoldDB" id="A0A2N9AXG9"/>
<evidence type="ECO:0000313" key="2">
    <source>
        <dbReference type="Proteomes" id="UP000233769"/>
    </source>
</evidence>